<evidence type="ECO:0000313" key="4">
    <source>
        <dbReference type="Proteomes" id="UP000823619"/>
    </source>
</evidence>
<reference evidence="3" key="1">
    <citation type="submission" date="2020-10" db="EMBL/GenBank/DDBJ databases">
        <authorList>
            <person name="Gilroy R."/>
        </authorList>
    </citation>
    <scope>NUCLEOTIDE SEQUENCE</scope>
    <source>
        <strain evidence="3">D5-748</strain>
    </source>
</reference>
<organism evidence="3 4">
    <name type="scientific">Candidatus Cryptobacteroides merdavium</name>
    <dbReference type="NCBI Taxonomy" id="2840769"/>
    <lineage>
        <taxon>Bacteria</taxon>
        <taxon>Pseudomonadati</taxon>
        <taxon>Bacteroidota</taxon>
        <taxon>Bacteroidia</taxon>
        <taxon>Bacteroidales</taxon>
        <taxon>Candidatus Cryptobacteroides</taxon>
    </lineage>
</organism>
<protein>
    <submittedName>
        <fullName evidence="3">DUF4493 domain-containing protein</fullName>
    </submittedName>
</protein>
<sequence length="367" mass="38850">MRRKNFSSAGMLSRLLAAALFPVMAAACDRASVEPVSYGELRLGFHEADYSSTRVSVEIPDTNDFILSVTDQTGKVIYSGPYGASPEIMRVPEGSYDISVRSSEFLRPAFSSPLFGDDKCVVVPAGGAVNVKLECVQVNSGIRLMISPGFLVAYPDGVLFVGSDDGRLMYGYSEKRIAYFNPGNVSLVLSDGGTDRIMCTRTLESREILTLGVQVASAPDESAGSVSITVDTSRVWTDDGFVIGGDGVGNGGDSADDAVSVNQARNMVGEKDVWVTGYIVGGDLTRTSVSFSPPFDSATNLAIAARSSASSRESCLSVELPAGDVREALNLPAHPDLLGRQVFLCGDIAESYFGLVGVKGVNDFVLK</sequence>
<dbReference type="PROSITE" id="PS51257">
    <property type="entry name" value="PROKAR_LIPOPROTEIN"/>
    <property type="match status" value="1"/>
</dbReference>
<dbReference type="InterPro" id="IPR045939">
    <property type="entry name" value="YhcR_N"/>
</dbReference>
<dbReference type="EMBL" id="JADIMO010000036">
    <property type="protein sequence ID" value="MBO8444730.1"/>
    <property type="molecule type" value="Genomic_DNA"/>
</dbReference>
<reference evidence="3" key="2">
    <citation type="journal article" date="2021" name="PeerJ">
        <title>Extensive microbial diversity within the chicken gut microbiome revealed by metagenomics and culture.</title>
        <authorList>
            <person name="Gilroy R."/>
            <person name="Ravi A."/>
            <person name="Getino M."/>
            <person name="Pursley I."/>
            <person name="Horton D.L."/>
            <person name="Alikhan N.F."/>
            <person name="Baker D."/>
            <person name="Gharbi K."/>
            <person name="Hall N."/>
            <person name="Watson M."/>
            <person name="Adriaenssens E.M."/>
            <person name="Foster-Nyarko E."/>
            <person name="Jarju S."/>
            <person name="Secka A."/>
            <person name="Antonio M."/>
            <person name="Oren A."/>
            <person name="Chaudhuri R.R."/>
            <person name="La Ragione R."/>
            <person name="Hildebrand F."/>
            <person name="Pallen M.J."/>
        </authorList>
    </citation>
    <scope>NUCLEOTIDE SEQUENCE</scope>
    <source>
        <strain evidence="3">D5-748</strain>
    </source>
</reference>
<evidence type="ECO:0000256" key="1">
    <source>
        <dbReference type="SAM" id="SignalP"/>
    </source>
</evidence>
<feature type="signal peptide" evidence="1">
    <location>
        <begin position="1"/>
        <end position="25"/>
    </location>
</feature>
<evidence type="ECO:0000259" key="2">
    <source>
        <dbReference type="Pfam" id="PF19886"/>
    </source>
</evidence>
<dbReference type="Proteomes" id="UP000823619">
    <property type="component" value="Unassembled WGS sequence"/>
</dbReference>
<name>A0A9D9ED25_9BACT</name>
<feature type="chain" id="PRO_5039523004" evidence="1">
    <location>
        <begin position="26"/>
        <end position="367"/>
    </location>
</feature>
<dbReference type="Pfam" id="PF19886">
    <property type="entry name" value="DUF6359"/>
    <property type="match status" value="1"/>
</dbReference>
<proteinExistence type="predicted"/>
<evidence type="ECO:0000313" key="3">
    <source>
        <dbReference type="EMBL" id="MBO8444730.1"/>
    </source>
</evidence>
<keyword evidence="1" id="KW-0732">Signal</keyword>
<feature type="domain" description="Endonuclease YhcR N-terminal" evidence="2">
    <location>
        <begin position="260"/>
        <end position="366"/>
    </location>
</feature>
<gene>
    <name evidence="3" type="ORF">IAC23_03410</name>
</gene>
<accession>A0A9D9ED25</accession>
<dbReference type="AlphaFoldDB" id="A0A9D9ED25"/>
<comment type="caution">
    <text evidence="3">The sequence shown here is derived from an EMBL/GenBank/DDBJ whole genome shotgun (WGS) entry which is preliminary data.</text>
</comment>